<dbReference type="SMART" id="SM00226">
    <property type="entry name" value="LMWPc"/>
    <property type="match status" value="1"/>
</dbReference>
<dbReference type="PRINTS" id="PR00719">
    <property type="entry name" value="LMWPTPASE"/>
</dbReference>
<organism evidence="7 8">
    <name type="scientific">Paucibacter sediminis</name>
    <dbReference type="NCBI Taxonomy" id="3019553"/>
    <lineage>
        <taxon>Bacteria</taxon>
        <taxon>Pseudomonadati</taxon>
        <taxon>Pseudomonadota</taxon>
        <taxon>Betaproteobacteria</taxon>
        <taxon>Burkholderiales</taxon>
        <taxon>Sphaerotilaceae</taxon>
        <taxon>Roseateles</taxon>
    </lineage>
</organism>
<protein>
    <recommendedName>
        <fullName evidence="2">protein-tyrosine-phosphatase</fullName>
        <ecNumber evidence="2">3.1.3.48</ecNumber>
    </recommendedName>
</protein>
<evidence type="ECO:0000259" key="6">
    <source>
        <dbReference type="SMART" id="SM00226"/>
    </source>
</evidence>
<evidence type="ECO:0000313" key="8">
    <source>
        <dbReference type="Proteomes" id="UP001177769"/>
    </source>
</evidence>
<gene>
    <name evidence="7" type="ORF">PFX98_09965</name>
</gene>
<dbReference type="PANTHER" id="PTHR11717">
    <property type="entry name" value="LOW MOLECULAR WEIGHT PROTEIN TYROSINE PHOSPHATASE"/>
    <property type="match status" value="1"/>
</dbReference>
<dbReference type="InterPro" id="IPR023485">
    <property type="entry name" value="Ptyr_pPase"/>
</dbReference>
<dbReference type="SUPFAM" id="SSF52788">
    <property type="entry name" value="Phosphotyrosine protein phosphatases I"/>
    <property type="match status" value="1"/>
</dbReference>
<keyword evidence="4" id="KW-0904">Protein phosphatase</keyword>
<keyword evidence="8" id="KW-1185">Reference proteome</keyword>
<accession>A0AA95SN29</accession>
<feature type="active site" evidence="5">
    <location>
        <position position="14"/>
    </location>
</feature>
<dbReference type="AlphaFoldDB" id="A0AA95SN29"/>
<dbReference type="InterPro" id="IPR017867">
    <property type="entry name" value="Tyr_phospatase_low_mol_wt"/>
</dbReference>
<evidence type="ECO:0000313" key="7">
    <source>
        <dbReference type="EMBL" id="WIT13928.1"/>
    </source>
</evidence>
<dbReference type="PANTHER" id="PTHR11717:SF7">
    <property type="entry name" value="LOW MOLECULAR WEIGHT PHOSPHOTYROSINE PROTEIN PHOSPHATASE"/>
    <property type="match status" value="1"/>
</dbReference>
<reference evidence="7" key="1">
    <citation type="submission" date="2023-01" db="EMBL/GenBank/DDBJ databases">
        <title>Whole genome sequence of Paucibacter sp. S2-9 isolated from pond sediment.</title>
        <authorList>
            <person name="Jung J.Y."/>
        </authorList>
    </citation>
    <scope>NUCLEOTIDE SEQUENCE</scope>
    <source>
        <strain evidence="7">S2-9</strain>
    </source>
</reference>
<dbReference type="KEGG" id="pais:PFX98_09965"/>
<evidence type="ECO:0000256" key="5">
    <source>
        <dbReference type="PIRSR" id="PIRSR617867-1"/>
    </source>
</evidence>
<dbReference type="Gene3D" id="3.40.50.2300">
    <property type="match status" value="1"/>
</dbReference>
<keyword evidence="3" id="KW-0378">Hydrolase</keyword>
<evidence type="ECO:0000256" key="4">
    <source>
        <dbReference type="ARBA" id="ARBA00022912"/>
    </source>
</evidence>
<feature type="domain" description="Phosphotyrosine protein phosphatase I" evidence="6">
    <location>
        <begin position="2"/>
        <end position="144"/>
    </location>
</feature>
<dbReference type="RefSeq" id="WP_285235048.1">
    <property type="nucleotide sequence ID" value="NZ_CP116346.1"/>
</dbReference>
<feature type="active site" description="Proton donor" evidence="5">
    <location>
        <position position="118"/>
    </location>
</feature>
<sequence>MSSILLVCVANICRSPMAEVVFRARAPLLGLGRIESAGVRASPRGNPMDPRALAALAQRQYKAEKKWRSRRVAPADFERFDQILAMDLEVLEALREQCPPPLLARLGLFLEDGAEVPDPYYGSAKGFEHVLNLIEARAEQLARSVLA</sequence>
<dbReference type="Proteomes" id="UP001177769">
    <property type="component" value="Chromosome"/>
</dbReference>
<dbReference type="CDD" id="cd16343">
    <property type="entry name" value="LMWPTP"/>
    <property type="match status" value="1"/>
</dbReference>
<name>A0AA95SN29_9BURK</name>
<comment type="similarity">
    <text evidence="1">Belongs to the low molecular weight phosphotyrosine protein phosphatase family.</text>
</comment>
<evidence type="ECO:0000256" key="1">
    <source>
        <dbReference type="ARBA" id="ARBA00011063"/>
    </source>
</evidence>
<proteinExistence type="inferred from homology"/>
<evidence type="ECO:0000256" key="2">
    <source>
        <dbReference type="ARBA" id="ARBA00013064"/>
    </source>
</evidence>
<dbReference type="EC" id="3.1.3.48" evidence="2"/>
<dbReference type="InterPro" id="IPR036196">
    <property type="entry name" value="Ptyr_pPase_sf"/>
</dbReference>
<dbReference type="EMBL" id="CP116346">
    <property type="protein sequence ID" value="WIT13928.1"/>
    <property type="molecule type" value="Genomic_DNA"/>
</dbReference>
<dbReference type="GO" id="GO:0004725">
    <property type="term" value="F:protein tyrosine phosphatase activity"/>
    <property type="evidence" value="ECO:0007669"/>
    <property type="project" value="UniProtKB-EC"/>
</dbReference>
<dbReference type="Pfam" id="PF01451">
    <property type="entry name" value="LMWPc"/>
    <property type="match status" value="1"/>
</dbReference>
<dbReference type="InterPro" id="IPR050438">
    <property type="entry name" value="LMW_PTPase"/>
</dbReference>
<evidence type="ECO:0000256" key="3">
    <source>
        <dbReference type="ARBA" id="ARBA00022801"/>
    </source>
</evidence>
<feature type="active site" description="Nucleophile" evidence="5">
    <location>
        <position position="8"/>
    </location>
</feature>